<dbReference type="Proteomes" id="UP000038045">
    <property type="component" value="Unplaced"/>
</dbReference>
<dbReference type="Gene3D" id="3.90.550.10">
    <property type="entry name" value="Spore Coat Polysaccharide Biosynthesis Protein SpsA, Chain A"/>
    <property type="match status" value="1"/>
</dbReference>
<dbReference type="AlphaFoldDB" id="A0A0N4Z3A1"/>
<accession>A0A0N4Z3A1</accession>
<evidence type="ECO:0000256" key="1">
    <source>
        <dbReference type="SAM" id="Coils"/>
    </source>
</evidence>
<proteinExistence type="predicted"/>
<dbReference type="WBParaSite" id="PTRK_0000137800.1">
    <property type="protein sequence ID" value="PTRK_0000137800.1"/>
    <property type="gene ID" value="PTRK_0000137800"/>
</dbReference>
<evidence type="ECO:0000313" key="4">
    <source>
        <dbReference type="WBParaSite" id="PTRK_0000137800.1"/>
    </source>
</evidence>
<dbReference type="PANTHER" id="PTHR31562">
    <property type="entry name" value="PROTEIN CBG18972"/>
    <property type="match status" value="1"/>
</dbReference>
<organism evidence="3 4">
    <name type="scientific">Parastrongyloides trichosuri</name>
    <name type="common">Possum-specific nematode worm</name>
    <dbReference type="NCBI Taxonomy" id="131310"/>
    <lineage>
        <taxon>Eukaryota</taxon>
        <taxon>Metazoa</taxon>
        <taxon>Ecdysozoa</taxon>
        <taxon>Nematoda</taxon>
        <taxon>Chromadorea</taxon>
        <taxon>Rhabditida</taxon>
        <taxon>Tylenchina</taxon>
        <taxon>Panagrolaimomorpha</taxon>
        <taxon>Strongyloidoidea</taxon>
        <taxon>Strongyloididae</taxon>
        <taxon>Parastrongyloides</taxon>
    </lineage>
</organism>
<dbReference type="InterPro" id="IPR004988">
    <property type="entry name" value="DUF273"/>
</dbReference>
<feature type="chain" id="PRO_5005891199" evidence="2">
    <location>
        <begin position="20"/>
        <end position="377"/>
    </location>
</feature>
<keyword evidence="3" id="KW-1185">Reference proteome</keyword>
<dbReference type="Pfam" id="PF03314">
    <property type="entry name" value="DUF273"/>
    <property type="match status" value="1"/>
</dbReference>
<dbReference type="PANTHER" id="PTHR31562:SF2">
    <property type="entry name" value="NUCLEOTIDE-DIPHOSPHO-SUGAR TRANSFERASE"/>
    <property type="match status" value="1"/>
</dbReference>
<keyword evidence="2" id="KW-0732">Signal</keyword>
<feature type="signal peptide" evidence="2">
    <location>
        <begin position="1"/>
        <end position="19"/>
    </location>
</feature>
<reference evidence="4" key="1">
    <citation type="submission" date="2017-02" db="UniProtKB">
        <authorList>
            <consortium name="WormBaseParasite"/>
        </authorList>
    </citation>
    <scope>IDENTIFICATION</scope>
</reference>
<keyword evidence="1" id="KW-0175">Coiled coil</keyword>
<dbReference type="InterPro" id="IPR029044">
    <property type="entry name" value="Nucleotide-diphossugar_trans"/>
</dbReference>
<name>A0A0N4Z3A1_PARTI</name>
<evidence type="ECO:0000256" key="2">
    <source>
        <dbReference type="SAM" id="SignalP"/>
    </source>
</evidence>
<sequence>MFNSYIIFSLLVLCTYLLSSNFYKNNKENITYLIIKYEDFKNDLNKFNNISIIMLVDDQNLSNYEIAVKTAHCYSILHGYNFIILNILLYKDLLIKCTQKDFMFRRHCILANYLEDYKINTNYVLFIDADMGIVNPTFKLTDFTPSGNEEFLFEERIFNFEISAGSYFFRNTKYSRNILLNWANFENNIPSSFTGSDNVALHPYLLKYIPQRYLNGTKICEKIWNNSKSFIDTHIYVACIRHFMNNYCHETNNENEDEYSLDNGRIKIIKKLSKRKWVRDVWLAESEWSMNDFMFHGLKKSSISASTFGSWEQILFVDNYNISNCNIKSFHENWIYNKKFMRNAEHIKQKIEKRINLLNMEHKKIIKNLSLGKYTDY</sequence>
<evidence type="ECO:0000313" key="3">
    <source>
        <dbReference type="Proteomes" id="UP000038045"/>
    </source>
</evidence>
<feature type="coiled-coil region" evidence="1">
    <location>
        <begin position="341"/>
        <end position="368"/>
    </location>
</feature>
<protein>
    <submittedName>
        <fullName evidence="4">Nucleotid_trans domain-containing protein</fullName>
    </submittedName>
</protein>